<comment type="caution">
    <text evidence="2">The sequence shown here is derived from an EMBL/GenBank/DDBJ whole genome shotgun (WGS) entry which is preliminary data.</text>
</comment>
<name>A0A919EMZ3_9GAMM</name>
<protein>
    <submittedName>
        <fullName evidence="2">Transposase</fullName>
    </submittedName>
</protein>
<dbReference type="PANTHER" id="PTHR34322:SF2">
    <property type="entry name" value="TRANSPOSASE IS200-LIKE DOMAIN-CONTAINING PROTEIN"/>
    <property type="match status" value="1"/>
</dbReference>
<dbReference type="GO" id="GO:0006313">
    <property type="term" value="P:DNA transposition"/>
    <property type="evidence" value="ECO:0007669"/>
    <property type="project" value="InterPro"/>
</dbReference>
<proteinExistence type="predicted"/>
<dbReference type="SMART" id="SM01321">
    <property type="entry name" value="Y1_Tnp"/>
    <property type="match status" value="1"/>
</dbReference>
<dbReference type="Proteomes" id="UP000623842">
    <property type="component" value="Unassembled WGS sequence"/>
</dbReference>
<organism evidence="2 3">
    <name type="scientific">Thalassotalea marina</name>
    <dbReference type="NCBI Taxonomy" id="1673741"/>
    <lineage>
        <taxon>Bacteria</taxon>
        <taxon>Pseudomonadati</taxon>
        <taxon>Pseudomonadota</taxon>
        <taxon>Gammaproteobacteria</taxon>
        <taxon>Alteromonadales</taxon>
        <taxon>Colwelliaceae</taxon>
        <taxon>Thalassotalea</taxon>
    </lineage>
</organism>
<reference evidence="2" key="2">
    <citation type="submission" date="2020-09" db="EMBL/GenBank/DDBJ databases">
        <authorList>
            <person name="Sun Q."/>
            <person name="Kim S."/>
        </authorList>
    </citation>
    <scope>NUCLEOTIDE SEQUENCE</scope>
    <source>
        <strain evidence="2">KCTC 42731</strain>
    </source>
</reference>
<evidence type="ECO:0000313" key="3">
    <source>
        <dbReference type="Proteomes" id="UP000623842"/>
    </source>
</evidence>
<dbReference type="SUPFAM" id="SSF143422">
    <property type="entry name" value="Transposase IS200-like"/>
    <property type="match status" value="1"/>
</dbReference>
<dbReference type="PANTHER" id="PTHR34322">
    <property type="entry name" value="TRANSPOSASE, Y1_TNP DOMAIN-CONTAINING"/>
    <property type="match status" value="1"/>
</dbReference>
<evidence type="ECO:0000313" key="2">
    <source>
        <dbReference type="EMBL" id="GHG00735.1"/>
    </source>
</evidence>
<dbReference type="GO" id="GO:0004803">
    <property type="term" value="F:transposase activity"/>
    <property type="evidence" value="ECO:0007669"/>
    <property type="project" value="InterPro"/>
</dbReference>
<dbReference type="GO" id="GO:0003677">
    <property type="term" value="F:DNA binding"/>
    <property type="evidence" value="ECO:0007669"/>
    <property type="project" value="InterPro"/>
</dbReference>
<dbReference type="InterPro" id="IPR002686">
    <property type="entry name" value="Transposase_17"/>
</dbReference>
<accession>A0A919EMZ3</accession>
<dbReference type="InterPro" id="IPR036515">
    <property type="entry name" value="Transposase_17_sf"/>
</dbReference>
<evidence type="ECO:0000259" key="1">
    <source>
        <dbReference type="SMART" id="SM01321"/>
    </source>
</evidence>
<dbReference type="RefSeq" id="WP_189772590.1">
    <property type="nucleotide sequence ID" value="NZ_BNCK01000008.1"/>
</dbReference>
<reference evidence="2" key="1">
    <citation type="journal article" date="2014" name="Int. J. Syst. Evol. Microbiol.">
        <title>Complete genome sequence of Corynebacterium casei LMG S-19264T (=DSM 44701T), isolated from a smear-ripened cheese.</title>
        <authorList>
            <consortium name="US DOE Joint Genome Institute (JGI-PGF)"/>
            <person name="Walter F."/>
            <person name="Albersmeier A."/>
            <person name="Kalinowski J."/>
            <person name="Ruckert C."/>
        </authorList>
    </citation>
    <scope>NUCLEOTIDE SEQUENCE</scope>
    <source>
        <strain evidence="2">KCTC 42731</strain>
    </source>
</reference>
<keyword evidence="3" id="KW-1185">Reference proteome</keyword>
<dbReference type="AlphaFoldDB" id="A0A919EMZ3"/>
<feature type="domain" description="Transposase IS200-like" evidence="1">
    <location>
        <begin position="12"/>
        <end position="187"/>
    </location>
</feature>
<gene>
    <name evidence="2" type="ORF">GCM10017161_31480</name>
</gene>
<sequence>MTIARSRQVCLAATPYYHCISRCVRRAFLCGKDVVTGKSYEHRRQWVEKKLFQLSDVFAIDVCAYAIMSNHVHLVLFIDEETANNWSMDEVLKRWHQLFNGTLLTQKYLRGETLLEPMLYIVKQTAEQYRKRLMDISWLMRLLNESIARQANREDNCKGRFWEGRFSSQALLDEKALAACMAYVDLNPIRANIAKTPETSNYTSIKLRIKAAIKGKQPEKLQPFVGNPRKDMPTGLPFALTDYIELVEKTGRCIREDKKGFITQHQPKLLTRLNISADNWAILSQQFSRYFRGAVGDVDSLTEYCHHQQRIRRTNLANCEKLLA</sequence>
<dbReference type="EMBL" id="BNCK01000008">
    <property type="protein sequence ID" value="GHG00735.1"/>
    <property type="molecule type" value="Genomic_DNA"/>
</dbReference>
<dbReference type="Gene3D" id="3.30.70.1290">
    <property type="entry name" value="Transposase IS200-like"/>
    <property type="match status" value="1"/>
</dbReference>